<dbReference type="Gene3D" id="3.40.50.300">
    <property type="entry name" value="P-loop containing nucleotide triphosphate hydrolases"/>
    <property type="match status" value="1"/>
</dbReference>
<dbReference type="EMBL" id="OR769223">
    <property type="protein sequence ID" value="WQJ53742.1"/>
    <property type="molecule type" value="Genomic_DNA"/>
</dbReference>
<dbReference type="Pfam" id="PF05673">
    <property type="entry name" value="DUF815"/>
    <property type="match status" value="1"/>
</dbReference>
<accession>A0ABZ0Z685</accession>
<protein>
    <recommendedName>
        <fullName evidence="3">AAA family ATPase</fullName>
    </recommendedName>
</protein>
<dbReference type="InterPro" id="IPR027417">
    <property type="entry name" value="P-loop_NTPase"/>
</dbReference>
<evidence type="ECO:0008006" key="3">
    <source>
        <dbReference type="Google" id="ProtNLM"/>
    </source>
</evidence>
<dbReference type="InterPro" id="IPR008533">
    <property type="entry name" value="DUF815"/>
</dbReference>
<keyword evidence="2" id="KW-1185">Reference proteome</keyword>
<sequence>MSVYSKKAIKEKFKSAITDYMSKFQIKTIDNNFWTQIYTLMWDEFPHIITLSSDGMYLNTAIDDYLNDDSDEYTNDNNPHFCNFEHICVQNTLMNIIEAYNNAIVYRNEDYPVIIGDHMLVFMHQTENSSDIYILQSTPNLTKKFIRCIMESESINEAEYTYILENEGTFDDVCLTIKEEDIENVNIDMNYNDDLPHDKICSFLKSSETGIVLLHGDPGTGKSAYIKYLINEIRGRHFIVINANTLQMIPTTTLAQLFLSDSDNVIIIEDNAINKNNINKNEQIKSIIGIENSLAFSTKVPYKVIFVFNDAAYNYNKDKVPESKIKIDYKFGNLSPEKTKNLCIDYNIDFKDGETMPLSKIIGGDNDDKYDQTVNKHNKIGF</sequence>
<evidence type="ECO:0000313" key="1">
    <source>
        <dbReference type="EMBL" id="WQJ53742.1"/>
    </source>
</evidence>
<organism evidence="1 2">
    <name type="scientific">phage Lak_Megaphage_Sonny</name>
    <dbReference type="NCBI Taxonomy" id="3109229"/>
    <lineage>
        <taxon>Viruses</taxon>
        <taxon>Duplodnaviria</taxon>
        <taxon>Heunggongvirae</taxon>
        <taxon>Uroviricota</taxon>
        <taxon>Caudoviricetes</taxon>
        <taxon>Caudoviricetes code 15 clade</taxon>
    </lineage>
</organism>
<dbReference type="SUPFAM" id="SSF52540">
    <property type="entry name" value="P-loop containing nucleoside triphosphate hydrolases"/>
    <property type="match status" value="1"/>
</dbReference>
<proteinExistence type="predicted"/>
<evidence type="ECO:0000313" key="2">
    <source>
        <dbReference type="Proteomes" id="UP001358193"/>
    </source>
</evidence>
<reference evidence="1 2" key="1">
    <citation type="submission" date="2023-11" db="EMBL/GenBank/DDBJ databases">
        <authorList>
            <person name="Cook R."/>
            <person name="Crisci M."/>
            <person name="Pye H."/>
            <person name="Adriaenssens E."/>
            <person name="Santini J."/>
        </authorList>
    </citation>
    <scope>NUCLEOTIDE SEQUENCE [LARGE SCALE GENOMIC DNA]</scope>
    <source>
        <strain evidence="1">Lak_Megaphage_Sonny</strain>
    </source>
</reference>
<name>A0ABZ0Z685_9CAUD</name>
<dbReference type="Proteomes" id="UP001358193">
    <property type="component" value="Segment"/>
</dbReference>